<gene>
    <name evidence="1" type="ORF">MILVUS5_LOCUS1304</name>
</gene>
<proteinExistence type="predicted"/>
<name>A0ACB0IAL0_TRIPR</name>
<dbReference type="EMBL" id="CASHSV030000001">
    <property type="protein sequence ID" value="CAJ2629283.1"/>
    <property type="molecule type" value="Genomic_DNA"/>
</dbReference>
<sequence>MEDIKVFGLWSSPFSQRVVWTLKLKGVSYEYYDEDLANKSNLLLQYNPIYKKVPVLVHNGKPISESMVIVQYIDETWPQIPLLPQDAYERAKARFWSKFIEEKSMQMMEFFIYDGERQERAIKETLDILRVIENESGLSEKMFICGNTIGLADIALGWVAHTLPVMEEIVGVKFITIDAFPHLHSWVKNFLEIPVIKNNLPPHEKLVEYFRERRKVFLAMASHHHHH</sequence>
<dbReference type="Proteomes" id="UP001177021">
    <property type="component" value="Unassembled WGS sequence"/>
</dbReference>
<accession>A0ACB0IAL0</accession>
<protein>
    <submittedName>
        <fullName evidence="1">Uncharacterized protein</fullName>
    </submittedName>
</protein>
<comment type="caution">
    <text evidence="1">The sequence shown here is derived from an EMBL/GenBank/DDBJ whole genome shotgun (WGS) entry which is preliminary data.</text>
</comment>
<organism evidence="1 2">
    <name type="scientific">Trifolium pratense</name>
    <name type="common">Red clover</name>
    <dbReference type="NCBI Taxonomy" id="57577"/>
    <lineage>
        <taxon>Eukaryota</taxon>
        <taxon>Viridiplantae</taxon>
        <taxon>Streptophyta</taxon>
        <taxon>Embryophyta</taxon>
        <taxon>Tracheophyta</taxon>
        <taxon>Spermatophyta</taxon>
        <taxon>Magnoliopsida</taxon>
        <taxon>eudicotyledons</taxon>
        <taxon>Gunneridae</taxon>
        <taxon>Pentapetalae</taxon>
        <taxon>rosids</taxon>
        <taxon>fabids</taxon>
        <taxon>Fabales</taxon>
        <taxon>Fabaceae</taxon>
        <taxon>Papilionoideae</taxon>
        <taxon>50 kb inversion clade</taxon>
        <taxon>NPAAA clade</taxon>
        <taxon>Hologalegina</taxon>
        <taxon>IRL clade</taxon>
        <taxon>Trifolieae</taxon>
        <taxon>Trifolium</taxon>
    </lineage>
</organism>
<evidence type="ECO:0000313" key="1">
    <source>
        <dbReference type="EMBL" id="CAJ2629283.1"/>
    </source>
</evidence>
<evidence type="ECO:0000313" key="2">
    <source>
        <dbReference type="Proteomes" id="UP001177021"/>
    </source>
</evidence>
<reference evidence="1" key="1">
    <citation type="submission" date="2023-10" db="EMBL/GenBank/DDBJ databases">
        <authorList>
            <person name="Rodriguez Cubillos JULIANA M."/>
            <person name="De Vega J."/>
        </authorList>
    </citation>
    <scope>NUCLEOTIDE SEQUENCE</scope>
</reference>
<keyword evidence="2" id="KW-1185">Reference proteome</keyword>